<feature type="region of interest" description="Disordered" evidence="1">
    <location>
        <begin position="1"/>
        <end position="38"/>
    </location>
</feature>
<proteinExistence type="predicted"/>
<reference evidence="2 3" key="1">
    <citation type="journal article" date="2024" name="G3 (Bethesda)">
        <title>A hybrid genome assembly of the endangered aye-aye (Daubentonia madagascariensis).</title>
        <authorList>
            <person name="Versoza C.J."/>
            <person name="Pfeifer S.P."/>
        </authorList>
    </citation>
    <scope>NUCLEOTIDE SEQUENCE [LARGE SCALE GENOMIC DNA]</scope>
    <source>
        <strain evidence="2">6821</strain>
    </source>
</reference>
<comment type="caution">
    <text evidence="2">The sequence shown here is derived from an EMBL/GenBank/DDBJ whole genome shotgun (WGS) entry which is preliminary data.</text>
</comment>
<accession>A0ABD2F3I1</accession>
<feature type="non-terminal residue" evidence="2">
    <location>
        <position position="1"/>
    </location>
</feature>
<evidence type="ECO:0000313" key="3">
    <source>
        <dbReference type="Proteomes" id="UP001610411"/>
    </source>
</evidence>
<dbReference type="EMBL" id="JBFSEQ010000002">
    <property type="protein sequence ID" value="KAL2792866.1"/>
    <property type="molecule type" value="Genomic_DNA"/>
</dbReference>
<protein>
    <submittedName>
        <fullName evidence="2">Uncharacterized protein</fullName>
    </submittedName>
</protein>
<sequence>IALSFPGPSPDIPHSTSPRLHAEPFADSRGGANKECPY</sequence>
<organism evidence="2 3">
    <name type="scientific">Daubentonia madagascariensis</name>
    <name type="common">Aye-aye</name>
    <name type="synonym">Sciurus madagascariensis</name>
    <dbReference type="NCBI Taxonomy" id="31869"/>
    <lineage>
        <taxon>Eukaryota</taxon>
        <taxon>Metazoa</taxon>
        <taxon>Chordata</taxon>
        <taxon>Craniata</taxon>
        <taxon>Vertebrata</taxon>
        <taxon>Euteleostomi</taxon>
        <taxon>Mammalia</taxon>
        <taxon>Eutheria</taxon>
        <taxon>Euarchontoglires</taxon>
        <taxon>Primates</taxon>
        <taxon>Strepsirrhini</taxon>
        <taxon>Chiromyiformes</taxon>
        <taxon>Daubentoniidae</taxon>
        <taxon>Daubentonia</taxon>
    </lineage>
</organism>
<name>A0ABD2F3I1_DAUMA</name>
<feature type="non-terminal residue" evidence="2">
    <location>
        <position position="38"/>
    </location>
</feature>
<keyword evidence="3" id="KW-1185">Reference proteome</keyword>
<evidence type="ECO:0000256" key="1">
    <source>
        <dbReference type="SAM" id="MobiDB-lite"/>
    </source>
</evidence>
<dbReference type="Proteomes" id="UP001610411">
    <property type="component" value="Unassembled WGS sequence"/>
</dbReference>
<gene>
    <name evidence="2" type="ORF">WCI35_008125</name>
</gene>
<evidence type="ECO:0000313" key="2">
    <source>
        <dbReference type="EMBL" id="KAL2792866.1"/>
    </source>
</evidence>
<dbReference type="AlphaFoldDB" id="A0ABD2F3I1"/>